<keyword evidence="1" id="KW-0175">Coiled coil</keyword>
<evidence type="ECO:0000313" key="3">
    <source>
        <dbReference type="Proteomes" id="UP001152321"/>
    </source>
</evidence>
<dbReference type="RefSeq" id="WP_277577275.1">
    <property type="nucleotide sequence ID" value="NZ_JANRMI010000001.1"/>
</dbReference>
<comment type="caution">
    <text evidence="2">The sequence shown here is derived from an EMBL/GenBank/DDBJ whole genome shotgun (WGS) entry which is preliminary data.</text>
</comment>
<organism evidence="2 3">
    <name type="scientific">Bdellovibrio svalbardensis</name>
    <dbReference type="NCBI Taxonomy" id="2972972"/>
    <lineage>
        <taxon>Bacteria</taxon>
        <taxon>Pseudomonadati</taxon>
        <taxon>Bdellovibrionota</taxon>
        <taxon>Bdellovibrionia</taxon>
        <taxon>Bdellovibrionales</taxon>
        <taxon>Pseudobdellovibrionaceae</taxon>
        <taxon>Bdellovibrio</taxon>
    </lineage>
</organism>
<reference evidence="2" key="1">
    <citation type="submission" date="2022-08" db="EMBL/GenBank/DDBJ databases">
        <title>Novel Bdellovibrio Species Isolated from Svalbard: Designation Bdellovibrio svalbardensis.</title>
        <authorList>
            <person name="Mitchell R.J."/>
            <person name="Choi S.Y."/>
        </authorList>
    </citation>
    <scope>NUCLEOTIDE SEQUENCE</scope>
    <source>
        <strain evidence="2">PAP01</strain>
    </source>
</reference>
<dbReference type="Proteomes" id="UP001152321">
    <property type="component" value="Unassembled WGS sequence"/>
</dbReference>
<keyword evidence="3" id="KW-1185">Reference proteome</keyword>
<proteinExistence type="predicted"/>
<evidence type="ECO:0000313" key="2">
    <source>
        <dbReference type="EMBL" id="MDG0815806.1"/>
    </source>
</evidence>
<gene>
    <name evidence="2" type="ORF">NWE73_05500</name>
</gene>
<sequence>MVDYAALVSPLIQSTKDLYGICKASEMQMSDWASKIGRNTRGIASLNFENNQLKKTIEAIKKENNELKLRMDKIEKALASKQ</sequence>
<feature type="coiled-coil region" evidence="1">
    <location>
        <begin position="43"/>
        <end position="77"/>
    </location>
</feature>
<accession>A0ABT6DIW3</accession>
<protein>
    <submittedName>
        <fullName evidence="2">Uncharacterized protein</fullName>
    </submittedName>
</protein>
<dbReference type="EMBL" id="JANRMI010000001">
    <property type="protein sequence ID" value="MDG0815806.1"/>
    <property type="molecule type" value="Genomic_DNA"/>
</dbReference>
<evidence type="ECO:0000256" key="1">
    <source>
        <dbReference type="SAM" id="Coils"/>
    </source>
</evidence>
<name>A0ABT6DIW3_9BACT</name>